<gene>
    <name evidence="2" type="ORF">FRACYDRAFT_236475</name>
</gene>
<sequence>MPVSLKNNTIGEYYPPQLLSQKLNNRAAFLITTGHYEEGIALLTKALKLTSNSQVDTPADQHQATCNCKACSLESCLIMEHEPFMSSLMIDQLTSTQNQGQQQEQDDQQGYYCPKPNTSSSSNSSSSDDEMFHRTSMGLCSLPATASQLGSRNAQQRRNLKSPSTLSVSTESPSSSFSAVDTSTATTATTTITDFGFVYRRPLLVNQQCIDEMHDMGITLSLLILFNLALAHHLKAIASFNTQQVSSSLSNSSFKMKKSSLKALQQALKLYELAYQLHIDYIQQSEESSSVSNNNQQPQESESSSSSNNDNDNNDSNSDDEYNRSIGSLRFTMIISNNLGEIHHAIGNTGKHTLCLQHLLSAIMYVVDSNLVVLDSNEMDGFYSNVAPIMGLSNKGYMCTSSMKEKI</sequence>
<dbReference type="SUPFAM" id="SSF48452">
    <property type="entry name" value="TPR-like"/>
    <property type="match status" value="1"/>
</dbReference>
<organism evidence="2 3">
    <name type="scientific">Fragilariopsis cylindrus CCMP1102</name>
    <dbReference type="NCBI Taxonomy" id="635003"/>
    <lineage>
        <taxon>Eukaryota</taxon>
        <taxon>Sar</taxon>
        <taxon>Stramenopiles</taxon>
        <taxon>Ochrophyta</taxon>
        <taxon>Bacillariophyta</taxon>
        <taxon>Bacillariophyceae</taxon>
        <taxon>Bacillariophycidae</taxon>
        <taxon>Bacillariales</taxon>
        <taxon>Bacillariaceae</taxon>
        <taxon>Fragilariopsis</taxon>
    </lineage>
</organism>
<feature type="region of interest" description="Disordered" evidence="1">
    <location>
        <begin position="94"/>
        <end position="131"/>
    </location>
</feature>
<evidence type="ECO:0000313" key="3">
    <source>
        <dbReference type="Proteomes" id="UP000095751"/>
    </source>
</evidence>
<dbReference type="Proteomes" id="UP000095751">
    <property type="component" value="Unassembled WGS sequence"/>
</dbReference>
<evidence type="ECO:0000313" key="2">
    <source>
        <dbReference type="EMBL" id="OEU18204.1"/>
    </source>
</evidence>
<feature type="region of interest" description="Disordered" evidence="1">
    <location>
        <begin position="286"/>
        <end position="322"/>
    </location>
</feature>
<dbReference type="InterPro" id="IPR011990">
    <property type="entry name" value="TPR-like_helical_dom_sf"/>
</dbReference>
<reference evidence="2 3" key="1">
    <citation type="submission" date="2016-09" db="EMBL/GenBank/DDBJ databases">
        <title>Extensive genetic diversity and differential bi-allelic expression allows diatom success in the polar Southern Ocean.</title>
        <authorList>
            <consortium name="DOE Joint Genome Institute"/>
            <person name="Mock T."/>
            <person name="Otillar R.P."/>
            <person name="Strauss J."/>
            <person name="Dupont C."/>
            <person name="Frickenhaus S."/>
            <person name="Maumus F."/>
            <person name="Mcmullan M."/>
            <person name="Sanges R."/>
            <person name="Schmutz J."/>
            <person name="Toseland A."/>
            <person name="Valas R."/>
            <person name="Veluchamy A."/>
            <person name="Ward B.J."/>
            <person name="Allen A."/>
            <person name="Barry K."/>
            <person name="Falciatore A."/>
            <person name="Ferrante M."/>
            <person name="Fortunato A.E."/>
            <person name="Gloeckner G."/>
            <person name="Gruber A."/>
            <person name="Hipkin R."/>
            <person name="Janech M."/>
            <person name="Kroth P."/>
            <person name="Leese F."/>
            <person name="Lindquist E."/>
            <person name="Lyon B.R."/>
            <person name="Martin J."/>
            <person name="Mayer C."/>
            <person name="Parker M."/>
            <person name="Quesneville H."/>
            <person name="Raymond J."/>
            <person name="Uhlig C."/>
            <person name="Valentin K.U."/>
            <person name="Worden A.Z."/>
            <person name="Armbrust E.V."/>
            <person name="Bowler C."/>
            <person name="Green B."/>
            <person name="Moulton V."/>
            <person name="Van Oosterhout C."/>
            <person name="Grigoriev I."/>
        </authorList>
    </citation>
    <scope>NUCLEOTIDE SEQUENCE [LARGE SCALE GENOMIC DNA]</scope>
    <source>
        <strain evidence="2 3">CCMP1102</strain>
    </source>
</reference>
<protein>
    <submittedName>
        <fullName evidence="2">Uncharacterized protein</fullName>
    </submittedName>
</protein>
<dbReference type="AlphaFoldDB" id="A0A1E7FJA3"/>
<accession>A0A1E7FJA3</accession>
<evidence type="ECO:0000256" key="1">
    <source>
        <dbReference type="SAM" id="MobiDB-lite"/>
    </source>
</evidence>
<name>A0A1E7FJA3_9STRA</name>
<feature type="compositionally biased region" description="Low complexity" evidence="1">
    <location>
        <begin position="162"/>
        <end position="183"/>
    </location>
</feature>
<proteinExistence type="predicted"/>
<dbReference type="KEGG" id="fcy:FRACYDRAFT_236475"/>
<dbReference type="EMBL" id="KV784356">
    <property type="protein sequence ID" value="OEU18204.1"/>
    <property type="molecule type" value="Genomic_DNA"/>
</dbReference>
<keyword evidence="3" id="KW-1185">Reference proteome</keyword>
<dbReference type="InParanoid" id="A0A1E7FJA3"/>
<feature type="compositionally biased region" description="Low complexity" evidence="1">
    <location>
        <begin position="286"/>
        <end position="316"/>
    </location>
</feature>
<feature type="region of interest" description="Disordered" evidence="1">
    <location>
        <begin position="149"/>
        <end position="183"/>
    </location>
</feature>